<evidence type="ECO:0000256" key="11">
    <source>
        <dbReference type="SAM" id="Coils"/>
    </source>
</evidence>
<evidence type="ECO:0000256" key="10">
    <source>
        <dbReference type="ARBA" id="ARBA00031932"/>
    </source>
</evidence>
<dbReference type="OMA" id="HECKERA"/>
<dbReference type="GO" id="GO:0005634">
    <property type="term" value="C:nucleus"/>
    <property type="evidence" value="ECO:0007669"/>
    <property type="project" value="UniProtKB-SubCell"/>
</dbReference>
<reference evidence="13" key="3">
    <citation type="submission" date="2020-05" db="EMBL/GenBank/DDBJ databases">
        <title>Electrophorus electricus (electric eel) genome, fEleEle1, primary haplotype.</title>
        <authorList>
            <person name="Myers G."/>
            <person name="Meyer A."/>
            <person name="Fedrigo O."/>
            <person name="Formenti G."/>
            <person name="Rhie A."/>
            <person name="Tracey A."/>
            <person name="Sims Y."/>
            <person name="Jarvis E.D."/>
        </authorList>
    </citation>
    <scope>NUCLEOTIDE SEQUENCE [LARGE SCALE GENOMIC DNA]</scope>
</reference>
<evidence type="ECO:0000256" key="12">
    <source>
        <dbReference type="SAM" id="MobiDB-lite"/>
    </source>
</evidence>
<comment type="function">
    <text evidence="1">May be a regulator of keratinocyte proliferation or differentiation.</text>
</comment>
<reference evidence="14" key="2">
    <citation type="journal article" date="2017" name="Sci. Adv.">
        <title>A tail of two voltages: Proteomic comparison of the three electric organs of the electric eel.</title>
        <authorList>
            <person name="Traeger L.L."/>
            <person name="Sabat G."/>
            <person name="Barrett-Wilt G.A."/>
            <person name="Wells G.B."/>
            <person name="Sussman M.R."/>
        </authorList>
    </citation>
    <scope>NUCLEOTIDE SEQUENCE [LARGE SCALE GENOMIC DNA]</scope>
</reference>
<feature type="region of interest" description="Disordered" evidence="12">
    <location>
        <begin position="417"/>
        <end position="460"/>
    </location>
</feature>
<keyword evidence="9" id="KW-0539">Nucleus</keyword>
<proteinExistence type="predicted"/>
<organism evidence="13 14">
    <name type="scientific">Electrophorus electricus</name>
    <name type="common">Electric eel</name>
    <name type="synonym">Gymnotus electricus</name>
    <dbReference type="NCBI Taxonomy" id="8005"/>
    <lineage>
        <taxon>Eukaryota</taxon>
        <taxon>Metazoa</taxon>
        <taxon>Chordata</taxon>
        <taxon>Craniata</taxon>
        <taxon>Vertebrata</taxon>
        <taxon>Euteleostomi</taxon>
        <taxon>Actinopterygii</taxon>
        <taxon>Neopterygii</taxon>
        <taxon>Teleostei</taxon>
        <taxon>Ostariophysi</taxon>
        <taxon>Gymnotiformes</taxon>
        <taxon>Gymnotoidei</taxon>
        <taxon>Gymnotidae</taxon>
        <taxon>Electrophorus</taxon>
    </lineage>
</organism>
<dbReference type="Ensembl" id="ENSEEET00000021689.2">
    <property type="protein sequence ID" value="ENSEEEP00000021449.2"/>
    <property type="gene ID" value="ENSEEEG00000010450.2"/>
</dbReference>
<keyword evidence="7" id="KW-0221">Differentiation</keyword>
<feature type="coiled-coil region" evidence="11">
    <location>
        <begin position="19"/>
        <end position="87"/>
    </location>
</feature>
<keyword evidence="8 11" id="KW-0175">Coiled coil</keyword>
<dbReference type="AlphaFoldDB" id="A0A4W4FBL9"/>
<keyword evidence="5" id="KW-0217">Developmental protein</keyword>
<reference evidence="13" key="4">
    <citation type="submission" date="2025-08" db="UniProtKB">
        <authorList>
            <consortium name="Ensembl"/>
        </authorList>
    </citation>
    <scope>IDENTIFICATION</scope>
</reference>
<reference evidence="14" key="1">
    <citation type="journal article" date="2014" name="Science">
        <title>Nonhuman genetics. Genomic basis for the convergent evolution of electric organs.</title>
        <authorList>
            <person name="Gallant J.R."/>
            <person name="Traeger L.L."/>
            <person name="Volkening J.D."/>
            <person name="Moffett H."/>
            <person name="Chen P.H."/>
            <person name="Novina C.D."/>
            <person name="Phillips G.N.Jr."/>
            <person name="Anand R."/>
            <person name="Wells G.B."/>
            <person name="Pinch M."/>
            <person name="Guth R."/>
            <person name="Unguez G.A."/>
            <person name="Albert J.S."/>
            <person name="Zakon H.H."/>
            <person name="Samanta M.P."/>
            <person name="Sussman M.R."/>
        </authorList>
    </citation>
    <scope>NUCLEOTIDE SEQUENCE [LARGE SCALE GENOMIC DNA]</scope>
</reference>
<sequence length="460" mass="53777">MQQLCEKHSAELSAQIHTNTDLQNTLHALTQEVTLLRRQAEEVTSERDTLKEQLRLQKEKESLCLSIELLNVRVKSANDILDIQERELGEQCDPLHKDCRACRLLGLWRQKVFMLLVQLRCRDSQLHTEKCHLHSTVSDLQQEVQKFQSQISVLQHNLQDKIAQLELHNIHTQFGLNTVVLCGVFLCVRARRVGLCVEEWEGQMEAVQGHMRNLTHRLTFATKPQCPSEVALLSSERDKLTLELKRTPELIHNALRDLQQQLDREVGLLTQSLSRSSEELKVCERRRSEAQRQCEEQEGTIAELRAEALNTQRVLQERVSEMERSCDKQLREMEAQLNTARREHTKAVVALRQVERNAEREREQEREAQRLHAEHTHRHTAQLHTQLKEKDKDRNILLAVVQQQGLMNEYKRMRRAAVHTSRAMLEQQQHKQQQQHGSAEQQEGEKQRSHILTHTHTRTH</sequence>
<dbReference type="GO" id="GO:0006611">
    <property type="term" value="P:protein export from nucleus"/>
    <property type="evidence" value="ECO:0007669"/>
    <property type="project" value="TreeGrafter"/>
</dbReference>
<keyword evidence="6" id="KW-0963">Cytoplasm</keyword>
<evidence type="ECO:0000256" key="4">
    <source>
        <dbReference type="ARBA" id="ARBA00016468"/>
    </source>
</evidence>
<feature type="compositionally biased region" description="Basic and acidic residues" evidence="12">
    <location>
        <begin position="356"/>
        <end position="374"/>
    </location>
</feature>
<feature type="region of interest" description="Disordered" evidence="12">
    <location>
        <begin position="356"/>
        <end position="390"/>
    </location>
</feature>
<evidence type="ECO:0000256" key="7">
    <source>
        <dbReference type="ARBA" id="ARBA00022782"/>
    </source>
</evidence>
<evidence type="ECO:0000313" key="14">
    <source>
        <dbReference type="Proteomes" id="UP000314983"/>
    </source>
</evidence>
<evidence type="ECO:0000256" key="2">
    <source>
        <dbReference type="ARBA" id="ARBA00004123"/>
    </source>
</evidence>
<dbReference type="PANTHER" id="PTHR46822:SF1">
    <property type="entry name" value="COILED-COIL ALPHA-HELICAL ROD PROTEIN 1"/>
    <property type="match status" value="1"/>
</dbReference>
<evidence type="ECO:0000256" key="6">
    <source>
        <dbReference type="ARBA" id="ARBA00022490"/>
    </source>
</evidence>
<reference evidence="13" key="5">
    <citation type="submission" date="2025-09" db="UniProtKB">
        <authorList>
            <consortium name="Ensembl"/>
        </authorList>
    </citation>
    <scope>IDENTIFICATION</scope>
</reference>
<name>A0A4W4FBL9_ELEEL</name>
<feature type="compositionally biased region" description="Basic residues" evidence="12">
    <location>
        <begin position="449"/>
        <end position="460"/>
    </location>
</feature>
<keyword evidence="14" id="KW-1185">Reference proteome</keyword>
<feature type="compositionally biased region" description="Low complexity" evidence="12">
    <location>
        <begin position="426"/>
        <end position="441"/>
    </location>
</feature>
<dbReference type="Pfam" id="PF07111">
    <property type="entry name" value="HCR"/>
    <property type="match status" value="2"/>
</dbReference>
<dbReference type="GeneTree" id="ENSGT00940000169200"/>
<dbReference type="Proteomes" id="UP000314983">
    <property type="component" value="Chromosome 6"/>
</dbReference>
<dbReference type="GO" id="GO:0005737">
    <property type="term" value="C:cytoplasm"/>
    <property type="evidence" value="ECO:0007669"/>
    <property type="project" value="UniProtKB-SubCell"/>
</dbReference>
<evidence type="ECO:0000256" key="1">
    <source>
        <dbReference type="ARBA" id="ARBA00003936"/>
    </source>
</evidence>
<dbReference type="STRING" id="8005.ENSEEEP00000021449"/>
<evidence type="ECO:0000313" key="13">
    <source>
        <dbReference type="Ensembl" id="ENSEEEP00000021449.2"/>
    </source>
</evidence>
<dbReference type="PANTHER" id="PTHR46822">
    <property type="entry name" value="COILED-COIL ALPHA-HELICAL ROD PROTEIN 1"/>
    <property type="match status" value="1"/>
</dbReference>
<evidence type="ECO:0000256" key="3">
    <source>
        <dbReference type="ARBA" id="ARBA00004496"/>
    </source>
</evidence>
<protein>
    <recommendedName>
        <fullName evidence="4">Coiled-coil alpha-helical rod protein 1</fullName>
    </recommendedName>
    <alternativeName>
        <fullName evidence="10">Alpha-helical coiled-coil rod protein</fullName>
    </alternativeName>
</protein>
<accession>A0A4W4FBL9</accession>
<evidence type="ECO:0000256" key="9">
    <source>
        <dbReference type="ARBA" id="ARBA00023242"/>
    </source>
</evidence>
<dbReference type="GO" id="GO:0005814">
    <property type="term" value="C:centriole"/>
    <property type="evidence" value="ECO:0007669"/>
    <property type="project" value="TreeGrafter"/>
</dbReference>
<dbReference type="InterPro" id="IPR009800">
    <property type="entry name" value="HCR"/>
</dbReference>
<dbReference type="GO" id="GO:0030154">
    <property type="term" value="P:cell differentiation"/>
    <property type="evidence" value="ECO:0007669"/>
    <property type="project" value="UniProtKB-KW"/>
</dbReference>
<evidence type="ECO:0000256" key="8">
    <source>
        <dbReference type="ARBA" id="ARBA00023054"/>
    </source>
</evidence>
<comment type="subcellular location">
    <subcellularLocation>
        <location evidence="3">Cytoplasm</location>
    </subcellularLocation>
    <subcellularLocation>
        <location evidence="2">Nucleus</location>
    </subcellularLocation>
</comment>
<evidence type="ECO:0000256" key="5">
    <source>
        <dbReference type="ARBA" id="ARBA00022473"/>
    </source>
</evidence>